<protein>
    <submittedName>
        <fullName evidence="2">Uncharacterized protein</fullName>
    </submittedName>
</protein>
<dbReference type="EMBL" id="JABELV010000046">
    <property type="protein sequence ID" value="KAG7558305.1"/>
    <property type="molecule type" value="Genomic_DNA"/>
</dbReference>
<keyword evidence="3" id="KW-1185">Reference proteome</keyword>
<gene>
    <name evidence="2" type="ORF">FFLO_02775</name>
</gene>
<proteinExistence type="predicted"/>
<feature type="compositionally biased region" description="Basic and acidic residues" evidence="1">
    <location>
        <begin position="56"/>
        <end position="95"/>
    </location>
</feature>
<reference evidence="2" key="1">
    <citation type="submission" date="2020-04" db="EMBL/GenBank/DDBJ databases">
        <title>Analysis of mating type loci in Filobasidium floriforme.</title>
        <authorList>
            <person name="Nowrousian M."/>
        </authorList>
    </citation>
    <scope>NUCLEOTIDE SEQUENCE</scope>
    <source>
        <strain evidence="2">CBS 6242</strain>
    </source>
</reference>
<sequence>MDLRLLITALLLACNAGYLIWKAKTNPKSRSSLTRGWTDGPETPVNEIVIRGAQKSAERGTDGLRSSLKSDLEKPGNKLQRRDSKKTVRFDRDQESEAEAEVEDMVDLGIQLSEPLSGRISETNLTSMGHGMRVHLLKSVIRPNPEDTFESIQINLSELPYPRSRQSNKQDKATADRLLGDTARLVLDLRELEVDLTIRPASTSAHGEGSGTSVKEWIQASDTFASSDKVATDVPGTMLPMIGLVDSVAEAEKQNETHQSQLLAILKPSRVKLTEICLAEDADVKTLSDPPGPTFIDPSRPLVYTGRMPIVIAGNDYFTKSNQVLNYLEIGPWIPVSDRCETEYSFVCSRWQIRVLAIRVAWPDKKLLKRSSSIPLPEILWDRTMGFSAMIDGQTGATASGSEESVKTRIVLILDRAKHAAKIADELDRLAKEEGKASGLRGSTDTKSHLKAFKEMVYFVCPQTSQEVKHIFSVRSKKKKKDKADGAPKREQADGGKVVNLPPLEPSAKSKA</sequence>
<accession>A0A8K0JMA1</accession>
<feature type="region of interest" description="Disordered" evidence="1">
    <location>
        <begin position="55"/>
        <end position="101"/>
    </location>
</feature>
<evidence type="ECO:0000313" key="2">
    <source>
        <dbReference type="EMBL" id="KAG7558305.1"/>
    </source>
</evidence>
<feature type="compositionally biased region" description="Basic and acidic residues" evidence="1">
    <location>
        <begin position="482"/>
        <end position="494"/>
    </location>
</feature>
<organism evidence="2 3">
    <name type="scientific">Filobasidium floriforme</name>
    <dbReference type="NCBI Taxonomy" id="5210"/>
    <lineage>
        <taxon>Eukaryota</taxon>
        <taxon>Fungi</taxon>
        <taxon>Dikarya</taxon>
        <taxon>Basidiomycota</taxon>
        <taxon>Agaricomycotina</taxon>
        <taxon>Tremellomycetes</taxon>
        <taxon>Filobasidiales</taxon>
        <taxon>Filobasidiaceae</taxon>
        <taxon>Filobasidium</taxon>
    </lineage>
</organism>
<dbReference type="Proteomes" id="UP000812966">
    <property type="component" value="Unassembled WGS sequence"/>
</dbReference>
<dbReference type="AlphaFoldDB" id="A0A8K0JMA1"/>
<name>A0A8K0JMA1_9TREE</name>
<comment type="caution">
    <text evidence="2">The sequence shown here is derived from an EMBL/GenBank/DDBJ whole genome shotgun (WGS) entry which is preliminary data.</text>
</comment>
<feature type="region of interest" description="Disordered" evidence="1">
    <location>
        <begin position="472"/>
        <end position="512"/>
    </location>
</feature>
<evidence type="ECO:0000313" key="3">
    <source>
        <dbReference type="Proteomes" id="UP000812966"/>
    </source>
</evidence>
<evidence type="ECO:0000256" key="1">
    <source>
        <dbReference type="SAM" id="MobiDB-lite"/>
    </source>
</evidence>